<dbReference type="AlphaFoldDB" id="A0A225D539"/>
<name>A0A225D539_9BACT</name>
<protein>
    <recommendedName>
        <fullName evidence="3">Helix-turn-helix domain-containing protein</fullName>
    </recommendedName>
</protein>
<gene>
    <name evidence="1" type="ORF">FRUB_08626</name>
</gene>
<evidence type="ECO:0008006" key="3">
    <source>
        <dbReference type="Google" id="ProtNLM"/>
    </source>
</evidence>
<dbReference type="EMBL" id="NIDE01000017">
    <property type="protein sequence ID" value="OWK36063.1"/>
    <property type="molecule type" value="Genomic_DNA"/>
</dbReference>
<dbReference type="Proteomes" id="UP000214646">
    <property type="component" value="Unassembled WGS sequence"/>
</dbReference>
<reference evidence="2" key="1">
    <citation type="submission" date="2017-06" db="EMBL/GenBank/DDBJ databases">
        <title>Genome analysis of Fimbriiglobus ruber SP5, the first member of the order Planctomycetales with confirmed chitinolytic capability.</title>
        <authorList>
            <person name="Ravin N.V."/>
            <person name="Rakitin A.L."/>
            <person name="Ivanova A.A."/>
            <person name="Beletsky A.V."/>
            <person name="Kulichevskaya I.S."/>
            <person name="Mardanov A.V."/>
            <person name="Dedysh S.N."/>
        </authorList>
    </citation>
    <scope>NUCLEOTIDE SEQUENCE [LARGE SCALE GENOMIC DNA]</scope>
    <source>
        <strain evidence="2">SP5</strain>
    </source>
</reference>
<dbReference type="RefSeq" id="WP_088259131.1">
    <property type="nucleotide sequence ID" value="NZ_NIDE01000017.1"/>
</dbReference>
<evidence type="ECO:0000313" key="2">
    <source>
        <dbReference type="Proteomes" id="UP000214646"/>
    </source>
</evidence>
<dbReference type="OrthoDB" id="5495661at2"/>
<proteinExistence type="predicted"/>
<evidence type="ECO:0000313" key="1">
    <source>
        <dbReference type="EMBL" id="OWK36063.1"/>
    </source>
</evidence>
<accession>A0A225D539</accession>
<sequence>MHSHIFLNGRELEYPDPPTPVAAFLTRVSAALSDAAVTVNDMISLVYGPDNPVLDHEYFPGRAMVTPTILADPVRGPVYRVLNDLIERKRVQVGQIDPEAAFAKYTVGVPEAAGLLGISVQAVRLAIDEWRLPAVLRRGQWWLPPNAIESYKLGGRGPKPKPTKPVAPKTAMSTQAQAKLGGVPGASLSVRLYDEGNRLIDLIATGKDGGSTIYTFPDVWTWAAVKTTSSEETRVFEVEPAIETGEVEHAGLWVRGSLKIVHKFKANKAKGLWQGKGKALADFRSYVRSLNPNPARNGLPDGKIRPDHYVDKGTVVDRFLTEHPEFSRFRNELFELYPGDLPVDPGWVGLATQQS</sequence>
<comment type="caution">
    <text evidence="1">The sequence shown here is derived from an EMBL/GenBank/DDBJ whole genome shotgun (WGS) entry which is preliminary data.</text>
</comment>
<organism evidence="1 2">
    <name type="scientific">Fimbriiglobus ruber</name>
    <dbReference type="NCBI Taxonomy" id="1908690"/>
    <lineage>
        <taxon>Bacteria</taxon>
        <taxon>Pseudomonadati</taxon>
        <taxon>Planctomycetota</taxon>
        <taxon>Planctomycetia</taxon>
        <taxon>Gemmatales</taxon>
        <taxon>Gemmataceae</taxon>
        <taxon>Fimbriiglobus</taxon>
    </lineage>
</organism>
<keyword evidence="2" id="KW-1185">Reference proteome</keyword>